<dbReference type="Proteomes" id="UP000588604">
    <property type="component" value="Unassembled WGS sequence"/>
</dbReference>
<keyword evidence="3" id="KW-1185">Reference proteome</keyword>
<feature type="transmembrane region" description="Helical" evidence="1">
    <location>
        <begin position="136"/>
        <end position="162"/>
    </location>
</feature>
<feature type="transmembrane region" description="Helical" evidence="1">
    <location>
        <begin position="218"/>
        <end position="240"/>
    </location>
</feature>
<dbReference type="EMBL" id="JACIJO010000003">
    <property type="protein sequence ID" value="MBB6327789.1"/>
    <property type="molecule type" value="Genomic_DNA"/>
</dbReference>
<feature type="transmembrane region" description="Helical" evidence="1">
    <location>
        <begin position="174"/>
        <end position="198"/>
    </location>
</feature>
<feature type="transmembrane region" description="Helical" evidence="1">
    <location>
        <begin position="247"/>
        <end position="268"/>
    </location>
</feature>
<feature type="transmembrane region" description="Helical" evidence="1">
    <location>
        <begin position="327"/>
        <end position="344"/>
    </location>
</feature>
<protein>
    <recommendedName>
        <fullName evidence="4">Glycosyltransferase RgtA/B/C/D-like domain-containing protein</fullName>
    </recommendedName>
</protein>
<keyword evidence="1" id="KW-0472">Membrane</keyword>
<feature type="transmembrane region" description="Helical" evidence="1">
    <location>
        <begin position="59"/>
        <end position="79"/>
    </location>
</feature>
<organism evidence="2 3">
    <name type="scientific">Algoriphagus iocasae</name>
    <dbReference type="NCBI Taxonomy" id="1836499"/>
    <lineage>
        <taxon>Bacteria</taxon>
        <taxon>Pseudomonadati</taxon>
        <taxon>Bacteroidota</taxon>
        <taxon>Cytophagia</taxon>
        <taxon>Cytophagales</taxon>
        <taxon>Cyclobacteriaceae</taxon>
        <taxon>Algoriphagus</taxon>
    </lineage>
</organism>
<comment type="caution">
    <text evidence="2">The sequence shown here is derived from an EMBL/GenBank/DDBJ whole genome shotgun (WGS) entry which is preliminary data.</text>
</comment>
<name>A0A841MQB9_9BACT</name>
<dbReference type="RefSeq" id="WP_184496549.1">
    <property type="nucleotide sequence ID" value="NZ_JACIJO010000003.1"/>
</dbReference>
<reference evidence="2 3" key="1">
    <citation type="submission" date="2020-08" db="EMBL/GenBank/DDBJ databases">
        <title>Genomic Encyclopedia of Type Strains, Phase IV (KMG-IV): sequencing the most valuable type-strain genomes for metagenomic binning, comparative biology and taxonomic classification.</title>
        <authorList>
            <person name="Goeker M."/>
        </authorList>
    </citation>
    <scope>NUCLEOTIDE SEQUENCE [LARGE SCALE GENOMIC DNA]</scope>
    <source>
        <strain evidence="2 3">DSM 102044</strain>
    </source>
</reference>
<keyword evidence="1" id="KW-1133">Transmembrane helix</keyword>
<accession>A0A841MQB9</accession>
<gene>
    <name evidence="2" type="ORF">FHS59_003432</name>
</gene>
<feature type="transmembrane region" description="Helical" evidence="1">
    <location>
        <begin position="303"/>
        <end position="321"/>
    </location>
</feature>
<sequence length="497" mass="58006">MAFIIFGFNKGFDVMDEGLYLLLLDPLQENQAGIYHYDLFFKLFYQLTGFEFGIVCSRFLRLLCYFLAALSLTYFWKNLNQKQDFDWEHGLIFLLAIFSGYAFLPASLSYNSLSVTLACLWLWMISYKTIRLSRVLILGFILALLIYVKITAAFCLLILSLICLGYKRQLNWKIILSLSVPFILLECFFSLSVGVSVISRIQESWAMMDSRSDYQWGHLFKINLVGAFWILLVAIPAYLISKLKSSFTSYLLAILLGIIGVVFNITWITEEWSHIFMLITAALMGFFVGRFDWKSISKDQHLLLLLVLILPFALHMGSNVYWLRLGIHYWVFWLITLMFLVGPDTDKISQIKVAVPIVSLLLVFNGIWWKPFGSESLWNFNSKWEYKPGRYILLSREMHEILSDVKPMLAEIPDSEMIAVYRNPGWMYLLNRQSPNSPGIWDQDQLKSLYPEFPKGLRAILYFPYQELPNFRPEEFIEKEYSFAQGTLKLELRKQED</sequence>
<evidence type="ECO:0008006" key="4">
    <source>
        <dbReference type="Google" id="ProtNLM"/>
    </source>
</evidence>
<dbReference type="AlphaFoldDB" id="A0A841MQB9"/>
<evidence type="ECO:0000256" key="1">
    <source>
        <dbReference type="SAM" id="Phobius"/>
    </source>
</evidence>
<proteinExistence type="predicted"/>
<keyword evidence="1" id="KW-0812">Transmembrane</keyword>
<evidence type="ECO:0000313" key="3">
    <source>
        <dbReference type="Proteomes" id="UP000588604"/>
    </source>
</evidence>
<feature type="transmembrane region" description="Helical" evidence="1">
    <location>
        <begin position="91"/>
        <end position="124"/>
    </location>
</feature>
<feature type="transmembrane region" description="Helical" evidence="1">
    <location>
        <begin position="274"/>
        <end position="291"/>
    </location>
</feature>
<evidence type="ECO:0000313" key="2">
    <source>
        <dbReference type="EMBL" id="MBB6327789.1"/>
    </source>
</evidence>